<reference evidence="4" key="1">
    <citation type="submission" date="2021-05" db="EMBL/GenBank/DDBJ databases">
        <authorList>
            <person name="Alioto T."/>
            <person name="Alioto T."/>
            <person name="Gomez Garrido J."/>
        </authorList>
    </citation>
    <scope>NUCLEOTIDE SEQUENCE</scope>
</reference>
<evidence type="ECO:0000259" key="3">
    <source>
        <dbReference type="PROSITE" id="PS50053"/>
    </source>
</evidence>
<evidence type="ECO:0000256" key="1">
    <source>
        <dbReference type="ARBA" id="ARBA00004514"/>
    </source>
</evidence>
<protein>
    <submittedName>
        <fullName evidence="4">Ubiquitin-like protein 4A</fullName>
    </submittedName>
</protein>
<dbReference type="PROSITE" id="PS50053">
    <property type="entry name" value="UBIQUITIN_2"/>
    <property type="match status" value="1"/>
</dbReference>
<dbReference type="InterPro" id="IPR029071">
    <property type="entry name" value="Ubiquitin-like_domsf"/>
</dbReference>
<dbReference type="GO" id="GO:0071816">
    <property type="term" value="P:tail-anchored membrane protein insertion into ER membrane"/>
    <property type="evidence" value="ECO:0007669"/>
    <property type="project" value="TreeGrafter"/>
</dbReference>
<dbReference type="GO" id="GO:0051087">
    <property type="term" value="F:protein-folding chaperone binding"/>
    <property type="evidence" value="ECO:0007669"/>
    <property type="project" value="TreeGrafter"/>
</dbReference>
<dbReference type="EMBL" id="HBUF01253540">
    <property type="protein sequence ID" value="CAG6680898.1"/>
    <property type="molecule type" value="Transcribed_RNA"/>
</dbReference>
<dbReference type="SMART" id="SM00213">
    <property type="entry name" value="UBQ"/>
    <property type="match status" value="1"/>
</dbReference>
<dbReference type="EMBL" id="HBUF01365968">
    <property type="protein sequence ID" value="CAG6723570.1"/>
    <property type="molecule type" value="Transcribed_RNA"/>
</dbReference>
<dbReference type="PANTHER" id="PTHR46555:SF1">
    <property type="entry name" value="UBIQUITIN-LIKE PROTEIN 4A"/>
    <property type="match status" value="1"/>
</dbReference>
<dbReference type="SUPFAM" id="SSF54236">
    <property type="entry name" value="Ubiquitin-like"/>
    <property type="match status" value="1"/>
</dbReference>
<dbReference type="AlphaFoldDB" id="A0A8D9BU32"/>
<dbReference type="EMBL" id="HBUF01170442">
    <property type="protein sequence ID" value="CAG6652186.1"/>
    <property type="molecule type" value="Transcribed_RNA"/>
</dbReference>
<proteinExistence type="predicted"/>
<dbReference type="EMBL" id="HBUF01677291">
    <property type="protein sequence ID" value="CAG6791635.1"/>
    <property type="molecule type" value="Transcribed_RNA"/>
</dbReference>
<dbReference type="PANTHER" id="PTHR46555">
    <property type="entry name" value="UBIQUITIN-LIKE PROTEIN 4A"/>
    <property type="match status" value="1"/>
</dbReference>
<name>A0A8D9BU32_9HEMI</name>
<feature type="domain" description="Ubiquitin-like" evidence="3">
    <location>
        <begin position="1"/>
        <end position="59"/>
    </location>
</feature>
<dbReference type="InterPro" id="IPR047154">
    <property type="entry name" value="UBL4A-like"/>
</dbReference>
<comment type="subcellular location">
    <subcellularLocation>
        <location evidence="1">Cytoplasm</location>
        <location evidence="1">Cytosol</location>
    </subcellularLocation>
</comment>
<dbReference type="EMBL" id="HBUF01677292">
    <property type="protein sequence ID" value="CAG6791637.1"/>
    <property type="molecule type" value="Transcribed_RNA"/>
</dbReference>
<accession>A0A8D9BU32</accession>
<dbReference type="InterPro" id="IPR000626">
    <property type="entry name" value="Ubiquitin-like_dom"/>
</dbReference>
<sequence length="150" mass="16841">MKISVKVLQGQELFLDVNSDMTILDLKQKVNEALKIPVSDQKLLATGRPLLDTNKIQDYPQIKEGTKLNLVVKRSIKETSPSASGGSNVTVLRDATYKFARKYFTETQSNKIADEFLKEFNKSISTLSLDDLERLATSYLLEEECQPVAV</sequence>
<dbReference type="EMBL" id="HBUF01253541">
    <property type="protein sequence ID" value="CAG6680899.1"/>
    <property type="molecule type" value="Transcribed_RNA"/>
</dbReference>
<dbReference type="EMBL" id="HBUF01365967">
    <property type="protein sequence ID" value="CAG6723569.1"/>
    <property type="molecule type" value="Transcribed_RNA"/>
</dbReference>
<dbReference type="GO" id="GO:0006620">
    <property type="term" value="P:post-translational protein targeting to endoplasmic reticulum membrane"/>
    <property type="evidence" value="ECO:0007669"/>
    <property type="project" value="InterPro"/>
</dbReference>
<keyword evidence="2" id="KW-0963">Cytoplasm</keyword>
<dbReference type="EMBL" id="HBUF01365969">
    <property type="protein sequence ID" value="CAG6723572.1"/>
    <property type="molecule type" value="Transcribed_RNA"/>
</dbReference>
<dbReference type="Pfam" id="PF00240">
    <property type="entry name" value="ubiquitin"/>
    <property type="match status" value="1"/>
</dbReference>
<dbReference type="GO" id="GO:0071818">
    <property type="term" value="C:BAT3 complex"/>
    <property type="evidence" value="ECO:0007669"/>
    <property type="project" value="TreeGrafter"/>
</dbReference>
<dbReference type="EMBL" id="HBUF01253542">
    <property type="protein sequence ID" value="CAG6680901.1"/>
    <property type="molecule type" value="Transcribed_RNA"/>
</dbReference>
<evidence type="ECO:0000256" key="2">
    <source>
        <dbReference type="ARBA" id="ARBA00022490"/>
    </source>
</evidence>
<dbReference type="EMBL" id="HBUF01677290">
    <property type="protein sequence ID" value="CAG6791633.1"/>
    <property type="molecule type" value="Transcribed_RNA"/>
</dbReference>
<dbReference type="EMBL" id="HBUF01170441">
    <property type="protein sequence ID" value="CAG6652185.1"/>
    <property type="molecule type" value="Transcribed_RNA"/>
</dbReference>
<dbReference type="Gene3D" id="3.10.20.90">
    <property type="entry name" value="Phosphatidylinositol 3-kinase Catalytic Subunit, Chain A, domain 1"/>
    <property type="match status" value="1"/>
</dbReference>
<evidence type="ECO:0000313" key="4">
    <source>
        <dbReference type="EMBL" id="CAG6791633.1"/>
    </source>
</evidence>
<organism evidence="4">
    <name type="scientific">Cacopsylla melanoneura</name>
    <dbReference type="NCBI Taxonomy" id="428564"/>
    <lineage>
        <taxon>Eukaryota</taxon>
        <taxon>Metazoa</taxon>
        <taxon>Ecdysozoa</taxon>
        <taxon>Arthropoda</taxon>
        <taxon>Hexapoda</taxon>
        <taxon>Insecta</taxon>
        <taxon>Pterygota</taxon>
        <taxon>Neoptera</taxon>
        <taxon>Paraneoptera</taxon>
        <taxon>Hemiptera</taxon>
        <taxon>Sternorrhyncha</taxon>
        <taxon>Psylloidea</taxon>
        <taxon>Psyllidae</taxon>
        <taxon>Psyllinae</taxon>
        <taxon>Cacopsylla</taxon>
    </lineage>
</organism>